<dbReference type="SUPFAM" id="SSF75011">
    <property type="entry name" value="3-carboxy-cis,cis-mucoante lactonizing enzyme"/>
    <property type="match status" value="1"/>
</dbReference>
<dbReference type="InterPro" id="IPR050282">
    <property type="entry name" value="Cycloisomerase_2"/>
</dbReference>
<reference evidence="3 4" key="1">
    <citation type="submission" date="2024-09" db="EMBL/GenBank/DDBJ databases">
        <authorList>
            <person name="Lee S.D."/>
        </authorList>
    </citation>
    <scope>NUCLEOTIDE SEQUENCE [LARGE SCALE GENOMIC DNA]</scope>
    <source>
        <strain evidence="3 4">N1-3</strain>
    </source>
</reference>
<evidence type="ECO:0000256" key="2">
    <source>
        <dbReference type="SAM" id="SignalP"/>
    </source>
</evidence>
<protein>
    <submittedName>
        <fullName evidence="3">Lactonase family protein</fullName>
    </submittedName>
</protein>
<dbReference type="EMBL" id="JBHEZY010000004">
    <property type="protein sequence ID" value="MFC1431671.1"/>
    <property type="molecule type" value="Genomic_DNA"/>
</dbReference>
<dbReference type="InterPro" id="IPR019405">
    <property type="entry name" value="Lactonase_7-beta_prop"/>
</dbReference>
<sequence length="396" mass="39260">MSSTTRRTVTRSTVTRRTARALAVATAAAAATALLTVPALAAAPQHAGGEVPGSGAPVFVQSDNTAGNTVIAYHRNADGTLSQAGSYATGGLGGVLAGSAVDHLASEGSLVLDQRHQLLYAVNAASDTVTVFAVHGDRLRRVQVVSSGGEFPVSVAVHGNLVYVANALDGGSIQGFARVGDRLVRIPSWHRDLNLDPSATPQFTHTPGQIGFTPDGSELIVTTKAAANTIDVFPLSGSGAPASEPVVTSTPGAVPFGFAFDPAGRLQVTEAGPNAVATFTVGRHGALTAVGQLATGQAATCWITATGDHLYASNAGSGSLSGFGAAAPGALTPLGATATDGGTVDAAASSDGHYLYAQTGAKGVVDEFRVARDGSLTAIGSVTVPGAVGGEGIAAG</sequence>
<dbReference type="Pfam" id="PF10282">
    <property type="entry name" value="Lactonase"/>
    <property type="match status" value="2"/>
</dbReference>
<dbReference type="PROSITE" id="PS51318">
    <property type="entry name" value="TAT"/>
    <property type="match status" value="1"/>
</dbReference>
<dbReference type="PANTHER" id="PTHR30344:SF1">
    <property type="entry name" value="6-PHOSPHOGLUCONOLACTONASE"/>
    <property type="match status" value="1"/>
</dbReference>
<evidence type="ECO:0000313" key="4">
    <source>
        <dbReference type="Proteomes" id="UP001592530"/>
    </source>
</evidence>
<dbReference type="InterPro" id="IPR006311">
    <property type="entry name" value="TAT_signal"/>
</dbReference>
<comment type="caution">
    <text evidence="3">The sequence shown here is derived from an EMBL/GenBank/DDBJ whole genome shotgun (WGS) entry which is preliminary data.</text>
</comment>
<feature type="signal peptide" evidence="2">
    <location>
        <begin position="1"/>
        <end position="41"/>
    </location>
</feature>
<dbReference type="Proteomes" id="UP001592530">
    <property type="component" value="Unassembled WGS sequence"/>
</dbReference>
<organism evidence="3 4">
    <name type="scientific">Streptacidiphilus alkalitolerans</name>
    <dbReference type="NCBI Taxonomy" id="3342712"/>
    <lineage>
        <taxon>Bacteria</taxon>
        <taxon>Bacillati</taxon>
        <taxon>Actinomycetota</taxon>
        <taxon>Actinomycetes</taxon>
        <taxon>Kitasatosporales</taxon>
        <taxon>Streptomycetaceae</taxon>
        <taxon>Streptacidiphilus</taxon>
    </lineage>
</organism>
<evidence type="ECO:0000313" key="3">
    <source>
        <dbReference type="EMBL" id="MFC1431671.1"/>
    </source>
</evidence>
<evidence type="ECO:0000256" key="1">
    <source>
        <dbReference type="ARBA" id="ARBA00005564"/>
    </source>
</evidence>
<dbReference type="InterPro" id="IPR015943">
    <property type="entry name" value="WD40/YVTN_repeat-like_dom_sf"/>
</dbReference>
<accession>A0ABV6X0A8</accession>
<dbReference type="Gene3D" id="2.130.10.10">
    <property type="entry name" value="YVTN repeat-like/Quinoprotein amine dehydrogenase"/>
    <property type="match status" value="2"/>
</dbReference>
<dbReference type="RefSeq" id="WP_380552557.1">
    <property type="nucleotide sequence ID" value="NZ_JBHEZY010000004.1"/>
</dbReference>
<feature type="chain" id="PRO_5047499304" evidence="2">
    <location>
        <begin position="42"/>
        <end position="396"/>
    </location>
</feature>
<gene>
    <name evidence="3" type="ORF">ACEZDB_13555</name>
</gene>
<dbReference type="PANTHER" id="PTHR30344">
    <property type="entry name" value="6-PHOSPHOGLUCONOLACTONASE-RELATED"/>
    <property type="match status" value="1"/>
</dbReference>
<name>A0ABV6X0A8_9ACTN</name>
<proteinExistence type="inferred from homology"/>
<keyword evidence="2" id="KW-0732">Signal</keyword>
<comment type="similarity">
    <text evidence="1">Belongs to the cycloisomerase 2 family.</text>
</comment>